<evidence type="ECO:0000313" key="3">
    <source>
        <dbReference type="EMBL" id="PPE04207.1"/>
    </source>
</evidence>
<feature type="coiled-coil region" evidence="1">
    <location>
        <begin position="270"/>
        <end position="331"/>
    </location>
</feature>
<keyword evidence="4" id="KW-1185">Reference proteome</keyword>
<evidence type="ECO:0000313" key="4">
    <source>
        <dbReference type="Proteomes" id="UP000239425"/>
    </source>
</evidence>
<dbReference type="EMBL" id="PHHC01000078">
    <property type="protein sequence ID" value="PPE04207.1"/>
    <property type="molecule type" value="Genomic_DNA"/>
</dbReference>
<keyword evidence="1" id="KW-0175">Coiled coil</keyword>
<accession>A0A2S5RA85</accession>
<feature type="compositionally biased region" description="Polar residues" evidence="2">
    <location>
        <begin position="27"/>
        <end position="50"/>
    </location>
</feature>
<reference evidence="3 4" key="1">
    <citation type="submission" date="2017-11" db="EMBL/GenBank/DDBJ databases">
        <title>Comparative genomic analysis of Holospora spp., intranuclear symbionts of paramecia.</title>
        <authorList>
            <person name="Garushyants S.K."/>
            <person name="Beliavskaya A."/>
            <person name="Malko D.B."/>
            <person name="Logacheva M.D."/>
            <person name="Rautian M.S."/>
            <person name="Gelfand M.S."/>
        </authorList>
    </citation>
    <scope>NUCLEOTIDE SEQUENCE [LARGE SCALE GENOMIC DNA]</scope>
    <source>
        <strain evidence="4">02AZ16</strain>
    </source>
</reference>
<proteinExistence type="predicted"/>
<evidence type="ECO:0000256" key="1">
    <source>
        <dbReference type="SAM" id="Coils"/>
    </source>
</evidence>
<name>A0A2S5RA85_9PROT</name>
<protein>
    <submittedName>
        <fullName evidence="3">Uncharacterized protein</fullName>
    </submittedName>
</protein>
<sequence length="343" mass="39977">MINNKYYIFLFFLTLTAQSGPEDENENQNLDQKGSNPENFNNTEKSSLLKQDQRLDYSTDAQIQKNVLEVESTTANLEKSYKEMQEINVTLKNRVTDLEFKVSENKIIIEKLHTEVQKSDSDKIEYQEILEKLAQEITDLEQNSASDTQELKKNIEILKQEKQEIQESLNTEQKNKKEELQKASNDFELLKEELNNTKNLLNQTDSLKIEIEDKLKINKQKTIEYLKAHSERLKNITSTPVPKIDNINEEIKQNLEKKIKESAQKTQYTQKELENNTRREQEKQEFLKKLNQIRTQKAPVSDGTTTKEDQCPILKQKISLLQNELNALQENFNNTCGNVSSSQ</sequence>
<gene>
    <name evidence="3" type="ORF">HCUR_00398</name>
</gene>
<feature type="coiled-coil region" evidence="1">
    <location>
        <begin position="123"/>
        <end position="200"/>
    </location>
</feature>
<evidence type="ECO:0000256" key="2">
    <source>
        <dbReference type="SAM" id="MobiDB-lite"/>
    </source>
</evidence>
<organism evidence="3 4">
    <name type="scientific">Holospora curviuscula</name>
    <dbReference type="NCBI Taxonomy" id="1082868"/>
    <lineage>
        <taxon>Bacteria</taxon>
        <taxon>Pseudomonadati</taxon>
        <taxon>Pseudomonadota</taxon>
        <taxon>Alphaproteobacteria</taxon>
        <taxon>Holosporales</taxon>
        <taxon>Holosporaceae</taxon>
        <taxon>Holospora</taxon>
    </lineage>
</organism>
<feature type="region of interest" description="Disordered" evidence="2">
    <location>
        <begin position="21"/>
        <end position="51"/>
    </location>
</feature>
<comment type="caution">
    <text evidence="3">The sequence shown here is derived from an EMBL/GenBank/DDBJ whole genome shotgun (WGS) entry which is preliminary data.</text>
</comment>
<dbReference type="Proteomes" id="UP000239425">
    <property type="component" value="Unassembled WGS sequence"/>
</dbReference>
<dbReference type="RefSeq" id="WP_104206509.1">
    <property type="nucleotide sequence ID" value="NZ_PHHC01000078.1"/>
</dbReference>
<dbReference type="AlphaFoldDB" id="A0A2S5RA85"/>